<dbReference type="InterPro" id="IPR018620">
    <property type="entry name" value="Ubiquitin3-bd_protein_But2_C"/>
</dbReference>
<evidence type="ECO:0000313" key="4">
    <source>
        <dbReference type="Proteomes" id="UP000275078"/>
    </source>
</evidence>
<organism evidence="3 4">
    <name type="scientific">Ascobolus immersus RN42</name>
    <dbReference type="NCBI Taxonomy" id="1160509"/>
    <lineage>
        <taxon>Eukaryota</taxon>
        <taxon>Fungi</taxon>
        <taxon>Dikarya</taxon>
        <taxon>Ascomycota</taxon>
        <taxon>Pezizomycotina</taxon>
        <taxon>Pezizomycetes</taxon>
        <taxon>Pezizales</taxon>
        <taxon>Ascobolaceae</taxon>
        <taxon>Ascobolus</taxon>
    </lineage>
</organism>
<feature type="domain" description="Ubiquitin 3 binding protein But2 C-terminal" evidence="2">
    <location>
        <begin position="35"/>
        <end position="191"/>
    </location>
</feature>
<sequence length="204" mass="22528">MKTYGYIALLAAALSSIAQAAPAEKRQVAPIQVVYPNYIIPIKQNAPDTAFGPQFRGDIYYHSFAARNETRLLLGFDMPSNAATNCQLAFNLPPAGTPNAFPWSQSGNPTLWVYTLSRIVDVTDTWNKRPARVPEARVGTIILRSEQFPDASQSLIQGIIPCKKGQRLDLELAYRAQGGEGNVNWFEMSDPRTGITVEMFNYGA</sequence>
<gene>
    <name evidence="3" type="ORF">BJ508DRAFT_320297</name>
</gene>
<dbReference type="Pfam" id="PF09792">
    <property type="entry name" value="But2"/>
    <property type="match status" value="1"/>
</dbReference>
<reference evidence="3 4" key="1">
    <citation type="journal article" date="2018" name="Nat. Ecol. Evol.">
        <title>Pezizomycetes genomes reveal the molecular basis of ectomycorrhizal truffle lifestyle.</title>
        <authorList>
            <person name="Murat C."/>
            <person name="Payen T."/>
            <person name="Noel B."/>
            <person name="Kuo A."/>
            <person name="Morin E."/>
            <person name="Chen J."/>
            <person name="Kohler A."/>
            <person name="Krizsan K."/>
            <person name="Balestrini R."/>
            <person name="Da Silva C."/>
            <person name="Montanini B."/>
            <person name="Hainaut M."/>
            <person name="Levati E."/>
            <person name="Barry K.W."/>
            <person name="Belfiori B."/>
            <person name="Cichocki N."/>
            <person name="Clum A."/>
            <person name="Dockter R.B."/>
            <person name="Fauchery L."/>
            <person name="Guy J."/>
            <person name="Iotti M."/>
            <person name="Le Tacon F."/>
            <person name="Lindquist E.A."/>
            <person name="Lipzen A."/>
            <person name="Malagnac F."/>
            <person name="Mello A."/>
            <person name="Molinier V."/>
            <person name="Miyauchi S."/>
            <person name="Poulain J."/>
            <person name="Riccioni C."/>
            <person name="Rubini A."/>
            <person name="Sitrit Y."/>
            <person name="Splivallo R."/>
            <person name="Traeger S."/>
            <person name="Wang M."/>
            <person name="Zifcakova L."/>
            <person name="Wipf D."/>
            <person name="Zambonelli A."/>
            <person name="Paolocci F."/>
            <person name="Nowrousian M."/>
            <person name="Ottonello S."/>
            <person name="Baldrian P."/>
            <person name="Spatafora J.W."/>
            <person name="Henrissat B."/>
            <person name="Nagy L.G."/>
            <person name="Aury J.M."/>
            <person name="Wincker P."/>
            <person name="Grigoriev I.V."/>
            <person name="Bonfante P."/>
            <person name="Martin F.M."/>
        </authorList>
    </citation>
    <scope>NUCLEOTIDE SEQUENCE [LARGE SCALE GENOMIC DNA]</scope>
    <source>
        <strain evidence="3 4">RN42</strain>
    </source>
</reference>
<dbReference type="AlphaFoldDB" id="A0A3N4ITY1"/>
<name>A0A3N4ITY1_ASCIM</name>
<dbReference type="PANTHER" id="PTHR39613">
    <property type="entry name" value="ANCHORED CELL WALL PROTEIN, PUTATIVE (AFU_ORTHOLOGUE AFUA_4G08960)-RELATED"/>
    <property type="match status" value="1"/>
</dbReference>
<dbReference type="EMBL" id="ML119645">
    <property type="protein sequence ID" value="RPA88198.1"/>
    <property type="molecule type" value="Genomic_DNA"/>
</dbReference>
<dbReference type="OrthoDB" id="4657524at2759"/>
<evidence type="ECO:0000259" key="2">
    <source>
        <dbReference type="Pfam" id="PF09792"/>
    </source>
</evidence>
<protein>
    <recommendedName>
        <fullName evidence="2">Ubiquitin 3 binding protein But2 C-terminal domain-containing protein</fullName>
    </recommendedName>
</protein>
<feature type="signal peptide" evidence="1">
    <location>
        <begin position="1"/>
        <end position="20"/>
    </location>
</feature>
<evidence type="ECO:0000313" key="3">
    <source>
        <dbReference type="EMBL" id="RPA88198.1"/>
    </source>
</evidence>
<keyword evidence="4" id="KW-1185">Reference proteome</keyword>
<feature type="chain" id="PRO_5018314859" description="Ubiquitin 3 binding protein But2 C-terminal domain-containing protein" evidence="1">
    <location>
        <begin position="21"/>
        <end position="204"/>
    </location>
</feature>
<dbReference type="PANTHER" id="PTHR39613:SF1">
    <property type="entry name" value="ANCHORED CELL WALL PROTEIN, PUTATIVE (AFU_ORTHOLOGUE AFUA_4G08960)-RELATED"/>
    <property type="match status" value="1"/>
</dbReference>
<evidence type="ECO:0000256" key="1">
    <source>
        <dbReference type="SAM" id="SignalP"/>
    </source>
</evidence>
<dbReference type="Proteomes" id="UP000275078">
    <property type="component" value="Unassembled WGS sequence"/>
</dbReference>
<keyword evidence="1" id="KW-0732">Signal</keyword>
<proteinExistence type="predicted"/>
<accession>A0A3N4ITY1</accession>